<dbReference type="InterPro" id="IPR006143">
    <property type="entry name" value="RND_pump_MFP"/>
</dbReference>
<sequence>MPSPTALTGRALAAALTMTLVLSPALAADGAPTASAAAVAEAAAAAVRDREGIALTLDEREMRTAGIGTTAVTPETGEFDLSLPGTVAIPPQQLRVVAAPAGGLVETVLVAADETVTAGQPIVKLRSPDLVEAQRQYLAALSDEALASDRLRRTRLLWEGRVTPERELRVAETEAAHAKSRLDERSQILGLMEMSEAEIEALRTTRKIASAVTVHAPISGTIVARNANPGQRVEPAAALLSIAALDPLWLNLQVPAARLPAVTVGSRVILPAYGVEGRIIRIGRTVDAATQSAVAVAEIDAAGGAVRPGLAVAATLRIGQNGLPQWSVPATAVVRHRDRAWVFVREPTGFRAMPVQVVAESTATASIRGRLSPGAQVADRGVVALLSELAAADQD</sequence>
<organism evidence="6 7">
    <name type="scientific">Rhodoplanes elegans</name>
    <dbReference type="NCBI Taxonomy" id="29408"/>
    <lineage>
        <taxon>Bacteria</taxon>
        <taxon>Pseudomonadati</taxon>
        <taxon>Pseudomonadota</taxon>
        <taxon>Alphaproteobacteria</taxon>
        <taxon>Hyphomicrobiales</taxon>
        <taxon>Nitrobacteraceae</taxon>
        <taxon>Rhodoplanes</taxon>
    </lineage>
</organism>
<feature type="signal peptide" evidence="3">
    <location>
        <begin position="1"/>
        <end position="27"/>
    </location>
</feature>
<dbReference type="InterPro" id="IPR058649">
    <property type="entry name" value="CzcB_C"/>
</dbReference>
<dbReference type="GO" id="GO:0022857">
    <property type="term" value="F:transmembrane transporter activity"/>
    <property type="evidence" value="ECO:0007669"/>
    <property type="project" value="InterPro"/>
</dbReference>
<dbReference type="OrthoDB" id="9806939at2"/>
<dbReference type="GO" id="GO:0060003">
    <property type="term" value="P:copper ion export"/>
    <property type="evidence" value="ECO:0007669"/>
    <property type="project" value="TreeGrafter"/>
</dbReference>
<evidence type="ECO:0000313" key="6">
    <source>
        <dbReference type="EMBL" id="RAI35966.1"/>
    </source>
</evidence>
<dbReference type="GO" id="GO:0016020">
    <property type="term" value="C:membrane"/>
    <property type="evidence" value="ECO:0007669"/>
    <property type="project" value="InterPro"/>
</dbReference>
<dbReference type="EMBL" id="NPEU01000237">
    <property type="protein sequence ID" value="RAI35966.1"/>
    <property type="molecule type" value="Genomic_DNA"/>
</dbReference>
<reference evidence="6 7" key="1">
    <citation type="submission" date="2017-07" db="EMBL/GenBank/DDBJ databases">
        <title>Draft Genome Sequences of Select Purple Nonsulfur Bacteria.</title>
        <authorList>
            <person name="Lasarre B."/>
            <person name="Mckinlay J.B."/>
        </authorList>
    </citation>
    <scope>NUCLEOTIDE SEQUENCE [LARGE SCALE GENOMIC DNA]</scope>
    <source>
        <strain evidence="6 7">DSM 11907</strain>
    </source>
</reference>
<feature type="domain" description="CzcB-like C-terminal circularly permuted SH3-like" evidence="5">
    <location>
        <begin position="327"/>
        <end position="381"/>
    </location>
</feature>
<dbReference type="RefSeq" id="WP_111358576.1">
    <property type="nucleotide sequence ID" value="NZ_NHSK01000194.1"/>
</dbReference>
<feature type="chain" id="PRO_5016298537" evidence="3">
    <location>
        <begin position="28"/>
        <end position="395"/>
    </location>
</feature>
<dbReference type="GO" id="GO:0015679">
    <property type="term" value="P:plasma membrane copper ion transport"/>
    <property type="evidence" value="ECO:0007669"/>
    <property type="project" value="TreeGrafter"/>
</dbReference>
<evidence type="ECO:0000256" key="2">
    <source>
        <dbReference type="ARBA" id="ARBA00022448"/>
    </source>
</evidence>
<dbReference type="InterPro" id="IPR058790">
    <property type="entry name" value="BSH_CusB"/>
</dbReference>
<dbReference type="Gene3D" id="2.40.50.100">
    <property type="match status" value="1"/>
</dbReference>
<gene>
    <name evidence="6" type="ORF">CH338_18355</name>
</gene>
<name>A0A327KD59_9BRAD</name>
<dbReference type="Gene3D" id="2.40.30.170">
    <property type="match status" value="1"/>
</dbReference>
<evidence type="ECO:0000259" key="5">
    <source>
        <dbReference type="Pfam" id="PF25975"/>
    </source>
</evidence>
<accession>A0A327KD59</accession>
<proteinExistence type="inferred from homology"/>
<dbReference type="Pfam" id="PF25975">
    <property type="entry name" value="CzcB_C"/>
    <property type="match status" value="1"/>
</dbReference>
<dbReference type="Pfam" id="PF25919">
    <property type="entry name" value="BSH_CusB"/>
    <property type="match status" value="1"/>
</dbReference>
<keyword evidence="2" id="KW-0813">Transport</keyword>
<dbReference type="Gene3D" id="2.40.420.20">
    <property type="match status" value="1"/>
</dbReference>
<keyword evidence="3" id="KW-0732">Signal</keyword>
<evidence type="ECO:0000256" key="1">
    <source>
        <dbReference type="ARBA" id="ARBA00009477"/>
    </source>
</evidence>
<comment type="caution">
    <text evidence="6">The sequence shown here is derived from an EMBL/GenBank/DDBJ whole genome shotgun (WGS) entry which is preliminary data.</text>
</comment>
<evidence type="ECO:0000256" key="3">
    <source>
        <dbReference type="SAM" id="SignalP"/>
    </source>
</evidence>
<dbReference type="Proteomes" id="UP000248863">
    <property type="component" value="Unassembled WGS sequence"/>
</dbReference>
<keyword evidence="7" id="KW-1185">Reference proteome</keyword>
<protein>
    <submittedName>
        <fullName evidence="6">Uncharacterized protein</fullName>
    </submittedName>
</protein>
<dbReference type="PANTHER" id="PTHR30097:SF4">
    <property type="entry name" value="SLR6042 PROTEIN"/>
    <property type="match status" value="1"/>
</dbReference>
<dbReference type="AlphaFoldDB" id="A0A327KD59"/>
<comment type="similarity">
    <text evidence="1">Belongs to the membrane fusion protein (MFP) (TC 8.A.1) family.</text>
</comment>
<dbReference type="GO" id="GO:0030288">
    <property type="term" value="C:outer membrane-bounded periplasmic space"/>
    <property type="evidence" value="ECO:0007669"/>
    <property type="project" value="TreeGrafter"/>
</dbReference>
<dbReference type="SUPFAM" id="SSF111369">
    <property type="entry name" value="HlyD-like secretion proteins"/>
    <property type="match status" value="1"/>
</dbReference>
<dbReference type="NCBIfam" id="TIGR01730">
    <property type="entry name" value="RND_mfp"/>
    <property type="match status" value="1"/>
</dbReference>
<feature type="domain" description="CusB-like barrel-sandwich hybrid" evidence="4">
    <location>
        <begin position="95"/>
        <end position="243"/>
    </location>
</feature>
<evidence type="ECO:0000313" key="7">
    <source>
        <dbReference type="Proteomes" id="UP000248863"/>
    </source>
</evidence>
<evidence type="ECO:0000259" key="4">
    <source>
        <dbReference type="Pfam" id="PF25919"/>
    </source>
</evidence>
<dbReference type="Gene3D" id="1.10.287.470">
    <property type="entry name" value="Helix hairpin bin"/>
    <property type="match status" value="1"/>
</dbReference>
<dbReference type="PANTHER" id="PTHR30097">
    <property type="entry name" value="CATION EFFLUX SYSTEM PROTEIN CUSB"/>
    <property type="match status" value="1"/>
</dbReference>
<dbReference type="InterPro" id="IPR051909">
    <property type="entry name" value="MFP_Cation_Efflux"/>
</dbReference>
<dbReference type="GO" id="GO:0046914">
    <property type="term" value="F:transition metal ion binding"/>
    <property type="evidence" value="ECO:0007669"/>
    <property type="project" value="TreeGrafter"/>
</dbReference>